<dbReference type="Proteomes" id="UP000053820">
    <property type="component" value="Unassembled WGS sequence"/>
</dbReference>
<evidence type="ECO:0000313" key="2">
    <source>
        <dbReference type="EMBL" id="KIJ61911.1"/>
    </source>
</evidence>
<dbReference type="HOGENOM" id="CLU_095393_1_0_1"/>
<dbReference type="AlphaFoldDB" id="A0A0C9WC97"/>
<sequence length="178" mass="19407">MADDLDVRDAPDPNNAFAAASAVVGPIVGILTSLSGPAALIVLPVALGAVALVKWAHDTYQRSHVVLQRFMAYIIDLTLVLQNLFLLVSMSGRQEPASIFLIKVAIAAYENSPTRRRSRAEIQKYDRDAGLITRLDGDFALEAIAKLVGEYSVTAAEVAKHRNGIPHIDAQSRMDERW</sequence>
<gene>
    <name evidence="2" type="ORF">HYDPIDRAFT_30976</name>
</gene>
<keyword evidence="1" id="KW-0472">Membrane</keyword>
<evidence type="ECO:0000313" key="3">
    <source>
        <dbReference type="Proteomes" id="UP000053820"/>
    </source>
</evidence>
<reference evidence="2 3" key="1">
    <citation type="submission" date="2014-04" db="EMBL/GenBank/DDBJ databases">
        <title>Evolutionary Origins and Diversification of the Mycorrhizal Mutualists.</title>
        <authorList>
            <consortium name="DOE Joint Genome Institute"/>
            <consortium name="Mycorrhizal Genomics Consortium"/>
            <person name="Kohler A."/>
            <person name="Kuo A."/>
            <person name="Nagy L.G."/>
            <person name="Floudas D."/>
            <person name="Copeland A."/>
            <person name="Barry K.W."/>
            <person name="Cichocki N."/>
            <person name="Veneault-Fourrey C."/>
            <person name="LaButti K."/>
            <person name="Lindquist E.A."/>
            <person name="Lipzen A."/>
            <person name="Lundell T."/>
            <person name="Morin E."/>
            <person name="Murat C."/>
            <person name="Riley R."/>
            <person name="Ohm R."/>
            <person name="Sun H."/>
            <person name="Tunlid A."/>
            <person name="Henrissat B."/>
            <person name="Grigoriev I.V."/>
            <person name="Hibbett D.S."/>
            <person name="Martin F."/>
        </authorList>
    </citation>
    <scope>NUCLEOTIDE SEQUENCE [LARGE SCALE GENOMIC DNA]</scope>
    <source>
        <strain evidence="2 3">MD-312</strain>
    </source>
</reference>
<keyword evidence="1" id="KW-0812">Transmembrane</keyword>
<protein>
    <submittedName>
        <fullName evidence="2">Unplaced genomic scaffold scaffold_25, whole genome shotgun sequence</fullName>
    </submittedName>
</protein>
<keyword evidence="1" id="KW-1133">Transmembrane helix</keyword>
<feature type="transmembrane region" description="Helical" evidence="1">
    <location>
        <begin position="69"/>
        <end position="88"/>
    </location>
</feature>
<proteinExistence type="predicted"/>
<name>A0A0C9WC97_9AGAM</name>
<accession>A0A0C9WC97</accession>
<evidence type="ECO:0000256" key="1">
    <source>
        <dbReference type="SAM" id="Phobius"/>
    </source>
</evidence>
<dbReference type="EMBL" id="KN839859">
    <property type="protein sequence ID" value="KIJ61911.1"/>
    <property type="molecule type" value="Genomic_DNA"/>
</dbReference>
<feature type="transmembrane region" description="Helical" evidence="1">
    <location>
        <begin position="38"/>
        <end position="57"/>
    </location>
</feature>
<keyword evidence="3" id="KW-1185">Reference proteome</keyword>
<organism evidence="2 3">
    <name type="scientific">Hydnomerulius pinastri MD-312</name>
    <dbReference type="NCBI Taxonomy" id="994086"/>
    <lineage>
        <taxon>Eukaryota</taxon>
        <taxon>Fungi</taxon>
        <taxon>Dikarya</taxon>
        <taxon>Basidiomycota</taxon>
        <taxon>Agaricomycotina</taxon>
        <taxon>Agaricomycetes</taxon>
        <taxon>Agaricomycetidae</taxon>
        <taxon>Boletales</taxon>
        <taxon>Boletales incertae sedis</taxon>
        <taxon>Leucogyrophana</taxon>
    </lineage>
</organism>
<dbReference type="OrthoDB" id="391988at2759"/>